<dbReference type="RefSeq" id="WP_161025173.1">
    <property type="nucleotide sequence ID" value="NZ_WWCJ01000005.1"/>
</dbReference>
<feature type="domain" description="DUF4214" evidence="1">
    <location>
        <begin position="29"/>
        <end position="99"/>
    </location>
</feature>
<sequence>MLGAFADGGTALDIDGKAVDTGISMESVALEFTKSAEFAKMYGVNVSNKEMLTKIYDYALHRLPDNDGFAWWLDVLDNKKASLGTVLYGFSESKENYAQVIGSMQHGIDYIAYQS</sequence>
<evidence type="ECO:0000259" key="1">
    <source>
        <dbReference type="Pfam" id="PF13946"/>
    </source>
</evidence>
<name>A0A6N9HFW6_9BURK</name>
<dbReference type="InterPro" id="IPR025282">
    <property type="entry name" value="DUF4214"/>
</dbReference>
<keyword evidence="3" id="KW-1185">Reference proteome</keyword>
<dbReference type="AlphaFoldDB" id="A0A6N9HFW6"/>
<accession>A0A6N9HFW6</accession>
<evidence type="ECO:0000313" key="2">
    <source>
        <dbReference type="EMBL" id="MYN02177.1"/>
    </source>
</evidence>
<dbReference type="Proteomes" id="UP000448575">
    <property type="component" value="Unassembled WGS sequence"/>
</dbReference>
<comment type="caution">
    <text evidence="2">The sequence shown here is derived from an EMBL/GenBank/DDBJ whole genome shotgun (WGS) entry which is preliminary data.</text>
</comment>
<gene>
    <name evidence="2" type="ORF">GTP41_08675</name>
</gene>
<organism evidence="2 3">
    <name type="scientific">Pseudoduganella guangdongensis</name>
    <dbReference type="NCBI Taxonomy" id="2692179"/>
    <lineage>
        <taxon>Bacteria</taxon>
        <taxon>Pseudomonadati</taxon>
        <taxon>Pseudomonadota</taxon>
        <taxon>Betaproteobacteria</taxon>
        <taxon>Burkholderiales</taxon>
        <taxon>Oxalobacteraceae</taxon>
        <taxon>Telluria group</taxon>
        <taxon>Pseudoduganella</taxon>
    </lineage>
</organism>
<reference evidence="2 3" key="1">
    <citation type="submission" date="2019-12" db="EMBL/GenBank/DDBJ databases">
        <title>Novel species isolated from a subtropical stream in China.</title>
        <authorList>
            <person name="Lu H."/>
        </authorList>
    </citation>
    <scope>NUCLEOTIDE SEQUENCE [LARGE SCALE GENOMIC DNA]</scope>
    <source>
        <strain evidence="2 3">DS3</strain>
    </source>
</reference>
<evidence type="ECO:0000313" key="3">
    <source>
        <dbReference type="Proteomes" id="UP000448575"/>
    </source>
</evidence>
<dbReference type="EMBL" id="WWCJ01000005">
    <property type="protein sequence ID" value="MYN02177.1"/>
    <property type="molecule type" value="Genomic_DNA"/>
</dbReference>
<protein>
    <submittedName>
        <fullName evidence="2">DUF4214 domain-containing protein</fullName>
    </submittedName>
</protein>
<dbReference type="Gene3D" id="1.10.3130.20">
    <property type="entry name" value="Phycobilisome linker domain"/>
    <property type="match status" value="1"/>
</dbReference>
<proteinExistence type="predicted"/>
<dbReference type="Pfam" id="PF13946">
    <property type="entry name" value="DUF4214"/>
    <property type="match status" value="1"/>
</dbReference>
<dbReference type="InterPro" id="IPR038255">
    <property type="entry name" value="PBS_linker_sf"/>
</dbReference>